<sequence length="77" mass="8975">MSVRNLILNPRQTNAFYVMFAIESGKHQVCHMETFLKRHDVALKATQIRTALQMLRKQGVVRYDGMWTKVSAQQSHE</sequence>
<evidence type="ECO:0000313" key="2">
    <source>
        <dbReference type="Proteomes" id="UP001253193"/>
    </source>
</evidence>
<name>A0AAW8Q062_VIBPH</name>
<gene>
    <name evidence="1" type="ORF">QX249_13515</name>
</gene>
<protein>
    <recommendedName>
        <fullName evidence="3">MarR family transcriptional regulator</fullName>
    </recommendedName>
</protein>
<proteinExistence type="predicted"/>
<dbReference type="Proteomes" id="UP001253193">
    <property type="component" value="Unassembled WGS sequence"/>
</dbReference>
<accession>A0AAW8Q062</accession>
<organism evidence="1 2">
    <name type="scientific">Vibrio parahaemolyticus</name>
    <dbReference type="NCBI Taxonomy" id="670"/>
    <lineage>
        <taxon>Bacteria</taxon>
        <taxon>Pseudomonadati</taxon>
        <taxon>Pseudomonadota</taxon>
        <taxon>Gammaproteobacteria</taxon>
        <taxon>Vibrionales</taxon>
        <taxon>Vibrionaceae</taxon>
        <taxon>Vibrio</taxon>
    </lineage>
</organism>
<dbReference type="EMBL" id="JAUHGG010000003">
    <property type="protein sequence ID" value="MDS1821671.1"/>
    <property type="molecule type" value="Genomic_DNA"/>
</dbReference>
<evidence type="ECO:0000313" key="1">
    <source>
        <dbReference type="EMBL" id="MDS1821671.1"/>
    </source>
</evidence>
<comment type="caution">
    <text evidence="1">The sequence shown here is derived from an EMBL/GenBank/DDBJ whole genome shotgun (WGS) entry which is preliminary data.</text>
</comment>
<dbReference type="AlphaFoldDB" id="A0AAW8Q062"/>
<evidence type="ECO:0008006" key="3">
    <source>
        <dbReference type="Google" id="ProtNLM"/>
    </source>
</evidence>
<reference evidence="1" key="1">
    <citation type="submission" date="2023-06" db="EMBL/GenBank/DDBJ databases">
        <title>Genomic Diversity of Vibrio spp. and Metagenomic Analysis of Pathogens in Florida Gulf Coastal Waters Following Hurricane Ian.</title>
        <authorList>
            <person name="Brumfield K.D."/>
        </authorList>
    </citation>
    <scope>NUCLEOTIDE SEQUENCE</scope>
    <source>
        <strain evidence="1">WBS2B-138</strain>
    </source>
</reference>